<accession>U5YJ49</accession>
<comment type="subcellular location">
    <subcellularLocation>
        <location evidence="1">Virion</location>
    </subcellularLocation>
</comment>
<comment type="similarity">
    <text evidence="2">Belongs to the orbivirus VP2 family.</text>
</comment>
<evidence type="ECO:0000256" key="6">
    <source>
        <dbReference type="ARBA" id="ARBA00022996"/>
    </source>
</evidence>
<evidence type="ECO:0000256" key="3">
    <source>
        <dbReference type="ARBA" id="ARBA00015347"/>
    </source>
</evidence>
<evidence type="ECO:0000256" key="7">
    <source>
        <dbReference type="SAM" id="Coils"/>
    </source>
</evidence>
<evidence type="ECO:0000256" key="4">
    <source>
        <dbReference type="ARBA" id="ARBA00022561"/>
    </source>
</evidence>
<name>U5YJ49_9REOV</name>
<dbReference type="InterPro" id="IPR001742">
    <property type="entry name" value="Capsid_VP2_Orbivir"/>
</dbReference>
<dbReference type="EMBL" id="KF680189">
    <property type="protein sequence ID" value="AGZ91904.1"/>
    <property type="molecule type" value="Genomic_RNA"/>
</dbReference>
<keyword evidence="5" id="KW-0946">Virion</keyword>
<evidence type="ECO:0000256" key="5">
    <source>
        <dbReference type="ARBA" id="ARBA00022844"/>
    </source>
</evidence>
<evidence type="ECO:0000256" key="1">
    <source>
        <dbReference type="ARBA" id="ARBA00004328"/>
    </source>
</evidence>
<dbReference type="GO" id="GO:0005198">
    <property type="term" value="F:structural molecule activity"/>
    <property type="evidence" value="ECO:0007669"/>
    <property type="project" value="InterPro"/>
</dbReference>
<dbReference type="Pfam" id="PF00898">
    <property type="entry name" value="Orbi_VP2"/>
    <property type="match status" value="1"/>
</dbReference>
<keyword evidence="4" id="KW-0167">Capsid protein</keyword>
<reference evidence="8 9" key="1">
    <citation type="journal article" date="2014" name="J. Gen. Virol.">
        <title>Genetic and biological characterization of selected Changuinola viruses (Reoviridae, Orbivirus) from Brazil.</title>
        <authorList>
            <person name="Silva S.P."/>
            <person name="Dilcher M."/>
            <person name="Weber F."/>
            <person name="Hufert F.T."/>
            <person name="Weidmann M."/>
            <person name="Cardoso J.F."/>
            <person name="Carvalho V.L."/>
            <person name="Chiang J.O."/>
            <person name="Martins L.C."/>
            <person name="Lima C.P."/>
            <person name="Da Silva D.E."/>
            <person name="Vianez-Junior J.L."/>
            <person name="Popov V.L."/>
            <person name="Travassos da Rosa A.P."/>
            <person name="Tesh R.B."/>
            <person name="Vasconcelos P.F."/>
            <person name="Nunes M.R."/>
        </authorList>
    </citation>
    <scope>NUCLEOTIDE SEQUENCE [LARGE SCALE GENOMIC DNA]</scope>
    <source>
        <strain evidence="8">CGLV/BE AR 385199</strain>
    </source>
</reference>
<sequence length="1202" mass="141110">MATELTIAVANVNQKLCHDALFNNYDFIIDTSNSVGNENNRWIMEGEAARRNIYLWGTDQNIENAINGIPGGESYLSIADHVDSVLGELEDENLEERDKIQHLVSKKLMWSMNMQSQEWKIDKDNNKPIIECHFGSVYAGDHHFESLTYYRYPIREPKCSHSQLINFYEHIYSDLHHISQNTIYLIDYTYKVQCVDNEPYRYPIGIIFPYNKLTIDKYSQIQNNNIFSEYFNKYDNVNIFKPKVYALNDVESDDVKIDDNAVILKELKELNDELVLIKRSLNENLKNVRNDKEISEAKEDFTSHIRMLYTRKDEIEQIIKDKQSYMSECHKMLFKKPEKEHVDREFNHDNAEDDYDPKDSNMERIIDITHLFNGSLKNAMYKEIKDGKISTFESQIDMKDLKDAESIMKRYDSIENQNGEHVRKWLDIKRYTMCYYKDQVNITYGYGPLKIEGLLTPKKMEEMKKDPKYQDFTRLLEYDGTGTVNINALNICRLFADYSREHPNNQIQFIDDENICKKFRNVLNQLFNNGSKDERASIERIHKEGWTVHPINVSAFTKITSMSQPDQKKNIAKLGIIISQVYGGYVDNNCPIHALRGGMLLASSMYGDVYRLLHKTFTWNINITDHTMGWKKLNNDTKIKPMVRMHVYQNDFIRGRAGVCWNVYWNDSIKTDVKYGYPHFAEDSKYTQSSFDNNKVIDFHQKMINAEKWGDVKIQLDQLLINNSQFYTKSIQKDFYLDDKGILVSPLYYGMQIYYNVIANCNYKCVSTQTNRTTADKNEFKHSAAQRLLAPDTWFRPFQDEYDYAVICEGRSLSTKQQIRGRLERTYIDTIARNKDFQKFVDQSEREIVDNNCPITYPSKYIPWKFYTILFSLYINFMPLEKRKKIQGKMNDILLYPDVQMYDVEYDVSSIYGAVYQIFIEAYNSKKINKEKDIYHFFRTYQGANASEKLYHLKNTIPALYNIIIENDELGLDNYFCINFLYLLTCVNINSNIQKEIFVPICYCRSSNIQLSSIKMLMTSMRNYSSRYFPYLSRFFGLSQHENWNNNNDVLVDMRRKALDFYIGEVIISISKELSVCQTKLQNISMWVGSKCGGVSEAILFFQAITYPKAAYILIIIGDEFLEYNETLKEVERNYSTSFNSCKGLVMCKIKGDNVLDFKIVGNIKVRKLLRNFWGLSHDMLLIKSPGDIFGNQHIVTKLMNI</sequence>
<evidence type="ECO:0000313" key="8">
    <source>
        <dbReference type="EMBL" id="AGZ91904.1"/>
    </source>
</evidence>
<evidence type="ECO:0000313" key="9">
    <source>
        <dbReference type="Proteomes" id="UP000098232"/>
    </source>
</evidence>
<protein>
    <recommendedName>
        <fullName evidence="3">Outer capsid protein VP2</fullName>
    </recommendedName>
</protein>
<gene>
    <name evidence="8" type="ORF">CGLV_VP2</name>
</gene>
<keyword evidence="6" id="KW-1153">Inner capsid protein</keyword>
<dbReference type="Proteomes" id="UP000098232">
    <property type="component" value="Genome"/>
</dbReference>
<dbReference type="GO" id="GO:0039625">
    <property type="term" value="C:viral inner capsid"/>
    <property type="evidence" value="ECO:0007669"/>
    <property type="project" value="UniProtKB-KW"/>
</dbReference>
<proteinExistence type="inferred from homology"/>
<feature type="coiled-coil region" evidence="7">
    <location>
        <begin position="264"/>
        <end position="298"/>
    </location>
</feature>
<keyword evidence="7" id="KW-0175">Coiled coil</keyword>
<organism evidence="8 9">
    <name type="scientific">Changuinola virus</name>
    <dbReference type="NCBI Taxonomy" id="40052"/>
    <lineage>
        <taxon>Viruses</taxon>
        <taxon>Riboviria</taxon>
        <taxon>Orthornavirae</taxon>
        <taxon>Duplornaviricota</taxon>
        <taxon>Resentoviricetes</taxon>
        <taxon>Reovirales</taxon>
        <taxon>Sedoreoviridae</taxon>
        <taxon>Orbivirus</taxon>
        <taxon>Orbivirus changuinolaense</taxon>
    </lineage>
</organism>
<evidence type="ECO:0000256" key="2">
    <source>
        <dbReference type="ARBA" id="ARBA00008722"/>
    </source>
</evidence>